<dbReference type="InterPro" id="IPR001900">
    <property type="entry name" value="RNase_II/R"/>
</dbReference>
<dbReference type="Pfam" id="PF00773">
    <property type="entry name" value="RNB"/>
    <property type="match status" value="1"/>
</dbReference>
<name>A0AAV8UUE5_9RHOD</name>
<dbReference type="SUPFAM" id="SSF50249">
    <property type="entry name" value="Nucleic acid-binding proteins"/>
    <property type="match status" value="1"/>
</dbReference>
<accession>A0AAV8UUE5</accession>
<dbReference type="PANTHER" id="PTHR23355:SF9">
    <property type="entry name" value="DIS3-LIKE EXONUCLEASE 2"/>
    <property type="match status" value="1"/>
</dbReference>
<feature type="domain" description="RNB" evidence="1">
    <location>
        <begin position="301"/>
        <end position="558"/>
    </location>
</feature>
<dbReference type="InterPro" id="IPR012340">
    <property type="entry name" value="NA-bd_OB-fold"/>
</dbReference>
<dbReference type="AlphaFoldDB" id="A0AAV8UUE5"/>
<dbReference type="SMART" id="SM00955">
    <property type="entry name" value="RNB"/>
    <property type="match status" value="1"/>
</dbReference>
<sequence length="683" mass="75840">MGLGTGTVGKVVEVFSQGKVKFGIVREECDGGVLADVLENDLTVGKMKKVADGEIVSVWKEESKLESEGDLLNFVQEARNIIQNSPSRSLNLTPLCKEMQVLGKRRTCTSGEIGDYLFSSLMNGPRRLAARAAAAMLVGNDHIRFKRGKAGDGFYAVPQAVAEARARTEFVKLAASMRDKTPEEKKGFRWTRAHLSMMSKLEIGAASETSLNKATRTLLKELGYPETPEGAAATLVDVGYWSEERLKERVDSNVSGGGPDALDWTFPDAAVAEAKRVLEEQNNVRRGYADGSVALWRDQKRVDTDIYCVDEFSTRFYDDAVSAEILDERTTRVYVHVADVDAVVQPKGDIDRIALARGESMYLPKRPFHMIPPAAMEASSFNPVLHGLAVSVAFDVDLETGDIIDTKVFRSVLRPIIRVTYDQFNEIASDKNVDTYPKKWVDDLKVLCRATEAMMKQRSESEGSSRKDDDRRIAGVTVYGGRKKKTIVRDFKRSFGHRAVDELLSVAGEQLRKFAKKKKCALPERSGAELFALRCGTAPMRRYVDLVIQRQIKTVLVGHQMPARRRRMMELCTYLEKRHSEVQKILDSHRRSALYLSLAEQVADQKAAGVDHPLMNAKIITIRKKNTLLALLGTGLTALAPNPVDLASELNVGDQVQVKILDVKPEREEIRAEFLTGSSAAGK</sequence>
<reference evidence="2 3" key="1">
    <citation type="journal article" date="2023" name="Nat. Commun.">
        <title>Origin of minicircular mitochondrial genomes in red algae.</title>
        <authorList>
            <person name="Lee Y."/>
            <person name="Cho C.H."/>
            <person name="Lee Y.M."/>
            <person name="Park S.I."/>
            <person name="Yang J.H."/>
            <person name="West J.A."/>
            <person name="Bhattacharya D."/>
            <person name="Yoon H.S."/>
        </authorList>
    </citation>
    <scope>NUCLEOTIDE SEQUENCE [LARGE SCALE GENOMIC DNA]</scope>
    <source>
        <strain evidence="2 3">CCMP1338</strain>
        <tissue evidence="2">Whole cell</tissue>
    </source>
</reference>
<dbReference type="PANTHER" id="PTHR23355">
    <property type="entry name" value="RIBONUCLEASE"/>
    <property type="match status" value="1"/>
</dbReference>
<organism evidence="2 3">
    <name type="scientific">Rhodosorus marinus</name>
    <dbReference type="NCBI Taxonomy" id="101924"/>
    <lineage>
        <taxon>Eukaryota</taxon>
        <taxon>Rhodophyta</taxon>
        <taxon>Stylonematophyceae</taxon>
        <taxon>Stylonematales</taxon>
        <taxon>Stylonemataceae</taxon>
        <taxon>Rhodosorus</taxon>
    </lineage>
</organism>
<evidence type="ECO:0000313" key="2">
    <source>
        <dbReference type="EMBL" id="KAJ8906124.1"/>
    </source>
</evidence>
<dbReference type="GO" id="GO:0006402">
    <property type="term" value="P:mRNA catabolic process"/>
    <property type="evidence" value="ECO:0007669"/>
    <property type="project" value="TreeGrafter"/>
</dbReference>
<dbReference type="GO" id="GO:0000932">
    <property type="term" value="C:P-body"/>
    <property type="evidence" value="ECO:0007669"/>
    <property type="project" value="TreeGrafter"/>
</dbReference>
<proteinExistence type="predicted"/>
<dbReference type="GO" id="GO:0003723">
    <property type="term" value="F:RNA binding"/>
    <property type="evidence" value="ECO:0007669"/>
    <property type="project" value="InterPro"/>
</dbReference>
<dbReference type="EMBL" id="JAMWBK010000004">
    <property type="protein sequence ID" value="KAJ8906124.1"/>
    <property type="molecule type" value="Genomic_DNA"/>
</dbReference>
<dbReference type="InterPro" id="IPR056404">
    <property type="entry name" value="HTH_RNase_II"/>
</dbReference>
<dbReference type="Proteomes" id="UP001157974">
    <property type="component" value="Unassembled WGS sequence"/>
</dbReference>
<dbReference type="InterPro" id="IPR050180">
    <property type="entry name" value="RNR_Ribonuclease"/>
</dbReference>
<comment type="caution">
    <text evidence="2">The sequence shown here is derived from an EMBL/GenBank/DDBJ whole genome shotgun (WGS) entry which is preliminary data.</text>
</comment>
<evidence type="ECO:0000313" key="3">
    <source>
        <dbReference type="Proteomes" id="UP001157974"/>
    </source>
</evidence>
<evidence type="ECO:0000259" key="1">
    <source>
        <dbReference type="SMART" id="SM00955"/>
    </source>
</evidence>
<dbReference type="GO" id="GO:0000175">
    <property type="term" value="F:3'-5'-RNA exonuclease activity"/>
    <property type="evidence" value="ECO:0007669"/>
    <property type="project" value="TreeGrafter"/>
</dbReference>
<gene>
    <name evidence="2" type="ORF">NDN08_002622</name>
</gene>
<protein>
    <recommendedName>
        <fullName evidence="1">RNB domain-containing protein</fullName>
    </recommendedName>
</protein>
<keyword evidence="3" id="KW-1185">Reference proteome</keyword>
<dbReference type="Pfam" id="PF23161">
    <property type="entry name" value="HTH_RNase_II"/>
    <property type="match status" value="1"/>
</dbReference>